<reference evidence="2" key="1">
    <citation type="submission" date="2017-09" db="EMBL/GenBank/DDBJ databases">
        <title>Genome evolution observed in wild isolates of Caulobacter crescentus.</title>
        <authorList>
            <person name="Ely B."/>
            <person name="Wilson K."/>
            <person name="Scott D."/>
        </authorList>
    </citation>
    <scope>NUCLEOTIDE SEQUENCE [LARGE SCALE GENOMIC DNA]</scope>
    <source>
        <strain evidence="2">CB13b1a</strain>
    </source>
</reference>
<evidence type="ECO:0000313" key="1">
    <source>
        <dbReference type="EMBL" id="ATC32120.1"/>
    </source>
</evidence>
<dbReference type="RefSeq" id="WP_096051556.1">
    <property type="nucleotide sequence ID" value="NZ_CP023315.3"/>
</dbReference>
<organism evidence="1 2">
    <name type="scientific">Caulobacter vibrioides</name>
    <name type="common">Caulobacter crescentus</name>
    <dbReference type="NCBI Taxonomy" id="155892"/>
    <lineage>
        <taxon>Bacteria</taxon>
        <taxon>Pseudomonadati</taxon>
        <taxon>Pseudomonadota</taxon>
        <taxon>Alphaproteobacteria</taxon>
        <taxon>Caulobacterales</taxon>
        <taxon>Caulobacteraceae</taxon>
        <taxon>Caulobacter</taxon>
    </lineage>
</organism>
<proteinExistence type="predicted"/>
<name>A0A290MQL7_CAUVI</name>
<gene>
    <name evidence="1" type="ORF">CA606_07010</name>
</gene>
<dbReference type="EMBL" id="CP023315">
    <property type="protein sequence ID" value="ATC32120.1"/>
    <property type="molecule type" value="Genomic_DNA"/>
</dbReference>
<dbReference type="Proteomes" id="UP000217311">
    <property type="component" value="Chromosome"/>
</dbReference>
<accession>A0A290MQL7</accession>
<protein>
    <submittedName>
        <fullName evidence="1">Uncharacterized protein</fullName>
    </submittedName>
</protein>
<evidence type="ECO:0000313" key="2">
    <source>
        <dbReference type="Proteomes" id="UP000217311"/>
    </source>
</evidence>
<dbReference type="AlphaFoldDB" id="A0A290MQL7"/>
<sequence length="128" mass="14693">MPELSDQQRRKLTALDPRFAQLRLVEALERKMEIHFACLDCRTTRTWRRDVMLGRARVLLGATMAQIQQRTPCPRCGRRMPMMTAIGGVWDPGDLSEQFRWEAITALSEAGLNPSDYGYGWRPPSRTA</sequence>